<dbReference type="GO" id="GO:0016020">
    <property type="term" value="C:membrane"/>
    <property type="evidence" value="ECO:0007669"/>
    <property type="project" value="TreeGrafter"/>
</dbReference>
<keyword evidence="6" id="KW-1185">Reference proteome</keyword>
<proteinExistence type="predicted"/>
<keyword evidence="4" id="KW-0812">Transmembrane</keyword>
<reference evidence="5 6" key="1">
    <citation type="submission" date="2016-03" db="EMBL/GenBank/DDBJ databases">
        <title>EvidentialGene: Evidence-directed Construction of Genes on Genomes.</title>
        <authorList>
            <person name="Gilbert D.G."/>
            <person name="Choi J.-H."/>
            <person name="Mockaitis K."/>
            <person name="Colbourne J."/>
            <person name="Pfrender M."/>
        </authorList>
    </citation>
    <scope>NUCLEOTIDE SEQUENCE [LARGE SCALE GENOMIC DNA]</scope>
    <source>
        <strain evidence="5 6">Xinb3</strain>
        <tissue evidence="5">Complete organism</tissue>
    </source>
</reference>
<dbReference type="AlphaFoldDB" id="A0A164WH33"/>
<dbReference type="Gene3D" id="3.80.10.10">
    <property type="entry name" value="Ribonuclease Inhibitor"/>
    <property type="match status" value="1"/>
</dbReference>
<evidence type="ECO:0000313" key="6">
    <source>
        <dbReference type="Proteomes" id="UP000076858"/>
    </source>
</evidence>
<dbReference type="SUPFAM" id="SSF52058">
    <property type="entry name" value="L domain-like"/>
    <property type="match status" value="1"/>
</dbReference>
<evidence type="ECO:0000256" key="2">
    <source>
        <dbReference type="ARBA" id="ARBA00022729"/>
    </source>
</evidence>
<name>A0A164WH33_9CRUS</name>
<sequence length="405" mass="44118">MQLVYNSLQNNCITRVCGKIIAFGILVAIYGLVVANPLAARDEVQRGACPEDYSPCSCNLTSNGLEVVCADVTLENIHDVFYRTQSLYLYSVLLTVTSFSGTVTLPPDVLKDKRAQHIYLRCPSTSAKLNLIIDSASFEFTRFNTTIFEIHDCDLSAQADMNFLKGFAVLHTLSIVNTWNVDAISSLPNNTLLAIKELTISRCTGLGNVVFPDLTPARLERLYLDGNNLNDPQVNNILISIGSSSSSSSLEQLSLAGNALSKVPRIAAFSQLVTYEVSNNDIAFMSLSTLIFSSPVRFLGLKNVSLTAIEGGAFQGNYTYAQVNLENNKLAAFREDVFKSMLQQMTVQPPAVGGQVIVTGNPFDCGCGLAWLIRDNQPLIPSVKNGVCGGFFRFEDLNPDAYANC</sequence>
<keyword evidence="1" id="KW-0433">Leucine-rich repeat</keyword>
<evidence type="ECO:0000313" key="5">
    <source>
        <dbReference type="EMBL" id="KZS13256.1"/>
    </source>
</evidence>
<keyword evidence="4" id="KW-0472">Membrane</keyword>
<dbReference type="EMBL" id="LRGB01001253">
    <property type="protein sequence ID" value="KZS13256.1"/>
    <property type="molecule type" value="Genomic_DNA"/>
</dbReference>
<feature type="transmembrane region" description="Helical" evidence="4">
    <location>
        <begin position="12"/>
        <end position="33"/>
    </location>
</feature>
<evidence type="ECO:0008006" key="7">
    <source>
        <dbReference type="Google" id="ProtNLM"/>
    </source>
</evidence>
<dbReference type="InterPro" id="IPR052286">
    <property type="entry name" value="Wnt_signaling_inhibitor"/>
</dbReference>
<dbReference type="Proteomes" id="UP000076858">
    <property type="component" value="Unassembled WGS sequence"/>
</dbReference>
<evidence type="ECO:0000256" key="1">
    <source>
        <dbReference type="ARBA" id="ARBA00022614"/>
    </source>
</evidence>
<gene>
    <name evidence="5" type="ORF">APZ42_021753</name>
</gene>
<dbReference type="PANTHER" id="PTHR24364:SF18">
    <property type="entry name" value="LP06937P"/>
    <property type="match status" value="1"/>
</dbReference>
<dbReference type="PANTHER" id="PTHR24364">
    <property type="entry name" value="LP06937P"/>
    <property type="match status" value="1"/>
</dbReference>
<keyword evidence="2" id="KW-0732">Signal</keyword>
<evidence type="ECO:0000256" key="4">
    <source>
        <dbReference type="SAM" id="Phobius"/>
    </source>
</evidence>
<keyword evidence="3" id="KW-0677">Repeat</keyword>
<dbReference type="OrthoDB" id="17912at2759"/>
<protein>
    <recommendedName>
        <fullName evidence="7">Membrane glycoprotein lig-1</fullName>
    </recommendedName>
</protein>
<comment type="caution">
    <text evidence="5">The sequence shown here is derived from an EMBL/GenBank/DDBJ whole genome shotgun (WGS) entry which is preliminary data.</text>
</comment>
<dbReference type="InterPro" id="IPR032675">
    <property type="entry name" value="LRR_dom_sf"/>
</dbReference>
<dbReference type="STRING" id="35525.A0A164WH33"/>
<keyword evidence="4" id="KW-1133">Transmembrane helix</keyword>
<evidence type="ECO:0000256" key="3">
    <source>
        <dbReference type="ARBA" id="ARBA00022737"/>
    </source>
</evidence>
<organism evidence="5 6">
    <name type="scientific">Daphnia magna</name>
    <dbReference type="NCBI Taxonomy" id="35525"/>
    <lineage>
        <taxon>Eukaryota</taxon>
        <taxon>Metazoa</taxon>
        <taxon>Ecdysozoa</taxon>
        <taxon>Arthropoda</taxon>
        <taxon>Crustacea</taxon>
        <taxon>Branchiopoda</taxon>
        <taxon>Diplostraca</taxon>
        <taxon>Cladocera</taxon>
        <taxon>Anomopoda</taxon>
        <taxon>Daphniidae</taxon>
        <taxon>Daphnia</taxon>
    </lineage>
</organism>
<accession>A0A164WH33</accession>